<evidence type="ECO:0000313" key="3">
    <source>
        <dbReference type="Proteomes" id="UP000283530"/>
    </source>
</evidence>
<name>A0A3S3P318_9MAGN</name>
<organism evidence="2 3">
    <name type="scientific">Cinnamomum micranthum f. kanehirae</name>
    <dbReference type="NCBI Taxonomy" id="337451"/>
    <lineage>
        <taxon>Eukaryota</taxon>
        <taxon>Viridiplantae</taxon>
        <taxon>Streptophyta</taxon>
        <taxon>Embryophyta</taxon>
        <taxon>Tracheophyta</taxon>
        <taxon>Spermatophyta</taxon>
        <taxon>Magnoliopsida</taxon>
        <taxon>Magnoliidae</taxon>
        <taxon>Laurales</taxon>
        <taxon>Lauraceae</taxon>
        <taxon>Cinnamomum</taxon>
    </lineage>
</organism>
<feature type="compositionally biased region" description="Low complexity" evidence="1">
    <location>
        <begin position="89"/>
        <end position="104"/>
    </location>
</feature>
<dbReference type="Proteomes" id="UP000283530">
    <property type="component" value="Unassembled WGS sequence"/>
</dbReference>
<dbReference type="GO" id="GO:0008168">
    <property type="term" value="F:methyltransferase activity"/>
    <property type="evidence" value="ECO:0007669"/>
    <property type="project" value="UniProtKB-KW"/>
</dbReference>
<dbReference type="AlphaFoldDB" id="A0A3S3P318"/>
<evidence type="ECO:0000256" key="1">
    <source>
        <dbReference type="SAM" id="MobiDB-lite"/>
    </source>
</evidence>
<feature type="region of interest" description="Disordered" evidence="1">
    <location>
        <begin position="82"/>
        <end position="151"/>
    </location>
</feature>
<keyword evidence="3" id="KW-1185">Reference proteome</keyword>
<reference evidence="2 3" key="1">
    <citation type="journal article" date="2019" name="Nat. Plants">
        <title>Stout camphor tree genome fills gaps in understanding of flowering plant genome evolution.</title>
        <authorList>
            <person name="Chaw S.M."/>
            <person name="Liu Y.C."/>
            <person name="Wu Y.W."/>
            <person name="Wang H.Y."/>
            <person name="Lin C.I."/>
            <person name="Wu C.S."/>
            <person name="Ke H.M."/>
            <person name="Chang L.Y."/>
            <person name="Hsu C.Y."/>
            <person name="Yang H.T."/>
            <person name="Sudianto E."/>
            <person name="Hsu M.H."/>
            <person name="Wu K.P."/>
            <person name="Wang L.N."/>
            <person name="Leebens-Mack J.H."/>
            <person name="Tsai I.J."/>
        </authorList>
    </citation>
    <scope>NUCLEOTIDE SEQUENCE [LARGE SCALE GENOMIC DNA]</scope>
    <source>
        <strain evidence="3">cv. Chaw 1501</strain>
        <tissue evidence="2">Young leaves</tissue>
    </source>
</reference>
<protein>
    <submittedName>
        <fullName evidence="2">Putative methyltransferase</fullName>
    </submittedName>
</protein>
<proteinExistence type="predicted"/>
<dbReference type="EMBL" id="QPKB01000009">
    <property type="protein sequence ID" value="RWR92155.1"/>
    <property type="molecule type" value="Genomic_DNA"/>
</dbReference>
<gene>
    <name evidence="2" type="ORF">CKAN_02136100</name>
</gene>
<feature type="compositionally biased region" description="Pro residues" evidence="1">
    <location>
        <begin position="105"/>
        <end position="120"/>
    </location>
</feature>
<feature type="compositionally biased region" description="Low complexity" evidence="1">
    <location>
        <begin position="121"/>
        <end position="135"/>
    </location>
</feature>
<evidence type="ECO:0000313" key="2">
    <source>
        <dbReference type="EMBL" id="RWR92155.1"/>
    </source>
</evidence>
<comment type="caution">
    <text evidence="2">The sequence shown here is derived from an EMBL/GenBank/DDBJ whole genome shotgun (WGS) entry which is preliminary data.</text>
</comment>
<sequence>MCLTLTERPWLVSMVIFCGALLSITRLTSDYSFLCSLTPSSSTFHLDVIVHYATSHTIPQQSILEIRESLDVLKHLSPCKFSSSASAMTPSCGPPSFGSCSSSKTPPPSTPTPSATPPASPKSTLSSPTLDLSPPTRDPTQGESVLQIGPH</sequence>
<accession>A0A3S3P318</accession>
<keyword evidence="2" id="KW-0489">Methyltransferase</keyword>
<dbReference type="GO" id="GO:0032259">
    <property type="term" value="P:methylation"/>
    <property type="evidence" value="ECO:0007669"/>
    <property type="project" value="UniProtKB-KW"/>
</dbReference>
<keyword evidence="2" id="KW-0808">Transferase</keyword>